<dbReference type="Gene3D" id="3.40.309.10">
    <property type="entry name" value="Aldehyde Dehydrogenase, Chain A, domain 2"/>
    <property type="match status" value="1"/>
</dbReference>
<evidence type="ECO:0000259" key="3">
    <source>
        <dbReference type="Pfam" id="PF00171"/>
    </source>
</evidence>
<keyword evidence="5" id="KW-1185">Reference proteome</keyword>
<evidence type="ECO:0000256" key="2">
    <source>
        <dbReference type="ARBA" id="ARBA00023002"/>
    </source>
</evidence>
<comment type="similarity">
    <text evidence="1">Belongs to the aldehyde dehydrogenase family.</text>
</comment>
<reference evidence="4" key="1">
    <citation type="submission" date="2023-01" db="EMBL/GenBank/DDBJ databases">
        <title>The diversity of Class Acidimicrobiia in South China Sea sediment environments and the proposal of Iamia marina sp. nov., a novel species of the genus Iamia.</title>
        <authorList>
            <person name="He Y."/>
            <person name="Tian X."/>
        </authorList>
    </citation>
    <scope>NUCLEOTIDE SEQUENCE</scope>
    <source>
        <strain evidence="4">DSM 19957</strain>
    </source>
</reference>
<evidence type="ECO:0000313" key="5">
    <source>
        <dbReference type="Proteomes" id="UP001216390"/>
    </source>
</evidence>
<sequence>MAAEDHKVVIAGVPVATEVWDEVRSPWDGSLVGRVPRCGPDEVEAACAGAAAALARGDLPAWRRAEVLDAAAVLLAERTEEVARLVAAEAGKPLRDARGEVARCLDTLRYSAVEARTLSGDLLPLEGSRSAAGRLGFSKRVPLGVVAAITPFNFPLNLVAHKVGPAIAAGCPVVLKPAEQAPLSALALVGLLVEAGLPADWISVVTGDGPGAGVPLVAHPVPAMVSFTGSVPAGKAIAAAAPDKKVALELGSTSPVIVEPDADVAFVVERIRQGGFSYAGQSCISTQRVLVHESVRDELTSALVEAVGSLVVGDPLDEATEVGPLISAEETERVRTWLAEAADAGARVLVGGGEGPGGAITPAVVVDVPPDASLQRREVFGPVVTVTGYADLDEAIALANDSDFGLHCGLFTRDLDTVLAAFEALDFGGVIVNDVPTFRADQQPYGGTKDSGITREGPAYTVREMTALRTAVIRGVGT</sequence>
<evidence type="ECO:0000313" key="4">
    <source>
        <dbReference type="EMBL" id="WCO67636.1"/>
    </source>
</evidence>
<dbReference type="AlphaFoldDB" id="A0AAE9Y8E6"/>
<evidence type="ECO:0000256" key="1">
    <source>
        <dbReference type="ARBA" id="ARBA00009986"/>
    </source>
</evidence>
<dbReference type="FunFam" id="3.40.605.10:FF:000063">
    <property type="entry name" value="Succinate-semialdehyde dehydrogenase, mitochondrial"/>
    <property type="match status" value="1"/>
</dbReference>
<dbReference type="InterPro" id="IPR015590">
    <property type="entry name" value="Aldehyde_DH_dom"/>
</dbReference>
<proteinExistence type="inferred from homology"/>
<dbReference type="Gene3D" id="3.40.605.10">
    <property type="entry name" value="Aldehyde Dehydrogenase, Chain A, domain 1"/>
    <property type="match status" value="1"/>
</dbReference>
<protein>
    <submittedName>
        <fullName evidence="4">Aldehyde dehydrogenase family protein</fullName>
    </submittedName>
</protein>
<dbReference type="RefSeq" id="WP_272737157.1">
    <property type="nucleotide sequence ID" value="NZ_CP116942.1"/>
</dbReference>
<organism evidence="4 5">
    <name type="scientific">Iamia majanohamensis</name>
    <dbReference type="NCBI Taxonomy" id="467976"/>
    <lineage>
        <taxon>Bacteria</taxon>
        <taxon>Bacillati</taxon>
        <taxon>Actinomycetota</taxon>
        <taxon>Acidimicrobiia</taxon>
        <taxon>Acidimicrobiales</taxon>
        <taxon>Iamiaceae</taxon>
        <taxon>Iamia</taxon>
    </lineage>
</organism>
<feature type="domain" description="Aldehyde dehydrogenase" evidence="3">
    <location>
        <begin position="22"/>
        <end position="470"/>
    </location>
</feature>
<name>A0AAE9Y8E6_9ACTN</name>
<dbReference type="KEGG" id="ima:PO878_02730"/>
<dbReference type="PANTHER" id="PTHR42991">
    <property type="entry name" value="ALDEHYDE DEHYDROGENASE"/>
    <property type="match status" value="1"/>
</dbReference>
<dbReference type="EMBL" id="CP116942">
    <property type="protein sequence ID" value="WCO67636.1"/>
    <property type="molecule type" value="Genomic_DNA"/>
</dbReference>
<dbReference type="InterPro" id="IPR016161">
    <property type="entry name" value="Ald_DH/histidinol_DH"/>
</dbReference>
<dbReference type="InterPro" id="IPR051020">
    <property type="entry name" value="ALDH-related_metabolic_enz"/>
</dbReference>
<dbReference type="Proteomes" id="UP001216390">
    <property type="component" value="Chromosome"/>
</dbReference>
<gene>
    <name evidence="4" type="ORF">PO878_02730</name>
</gene>
<dbReference type="SUPFAM" id="SSF53720">
    <property type="entry name" value="ALDH-like"/>
    <property type="match status" value="1"/>
</dbReference>
<dbReference type="InterPro" id="IPR016162">
    <property type="entry name" value="Ald_DH_N"/>
</dbReference>
<dbReference type="GO" id="GO:0008911">
    <property type="term" value="F:lactaldehyde dehydrogenase (NAD+) activity"/>
    <property type="evidence" value="ECO:0007669"/>
    <property type="project" value="TreeGrafter"/>
</dbReference>
<keyword evidence="2" id="KW-0560">Oxidoreductase</keyword>
<dbReference type="PANTHER" id="PTHR42991:SF1">
    <property type="entry name" value="ALDEHYDE DEHYDROGENASE"/>
    <property type="match status" value="1"/>
</dbReference>
<accession>A0AAE9Y8E6</accession>
<dbReference type="InterPro" id="IPR016163">
    <property type="entry name" value="Ald_DH_C"/>
</dbReference>
<dbReference type="Pfam" id="PF00171">
    <property type="entry name" value="Aldedh"/>
    <property type="match status" value="1"/>
</dbReference>